<reference evidence="3 4" key="1">
    <citation type="submission" date="2015-11" db="EMBL/GenBank/DDBJ databases">
        <title>Genomic analysis of 38 Legionella species identifies large and diverse effector repertoires.</title>
        <authorList>
            <person name="Burstein D."/>
            <person name="Amaro F."/>
            <person name="Zusman T."/>
            <person name="Lifshitz Z."/>
            <person name="Cohen O."/>
            <person name="Gilbert J.A."/>
            <person name="Pupko T."/>
            <person name="Shuman H.A."/>
            <person name="Segal G."/>
        </authorList>
    </citation>
    <scope>NUCLEOTIDE SEQUENCE [LARGE SCALE GENOMIC DNA]</scope>
    <source>
        <strain evidence="3 4">PX-1-G2-E2</strain>
    </source>
</reference>
<feature type="compositionally biased region" description="Basic and acidic residues" evidence="1">
    <location>
        <begin position="33"/>
        <end position="48"/>
    </location>
</feature>
<keyword evidence="2" id="KW-0812">Transmembrane</keyword>
<evidence type="ECO:0000256" key="1">
    <source>
        <dbReference type="SAM" id="MobiDB-lite"/>
    </source>
</evidence>
<evidence type="ECO:0000313" key="3">
    <source>
        <dbReference type="EMBL" id="KTD24913.1"/>
    </source>
</evidence>
<proteinExistence type="predicted"/>
<dbReference type="AlphaFoldDB" id="A0A0W0VY16"/>
<dbReference type="RefSeq" id="WP_058453151.1">
    <property type="nucleotide sequence ID" value="NZ_CAAAIB010000014.1"/>
</dbReference>
<sequence>MKNLIAQNKRLSALRGYIQKKTLQLNAKKTRTRPQEIESGSNHHEEQQTKAAKIIQRTWRKHKIREVIIDSPYFAYLSLIDPRDEKKLLSAIMFGRHEAEFREGSAERSENPFIYTRVSSNAYYHRGDLHDSEGLIFDLLLKEFKINKAENPDCIYLPISKLQLVATREYLKPYGHLEIIEDDHHTISLVVIPKSKISIAHKIMNHGVIATPWEIAQNIKLGNQEHSHSFDSSKPKLTLDPSLPCTKEQLLESPIWAELGVTASNKKYPNKKLAVCLRKMLVNLPPLDAEAIQRIALILDIANTFYRYNYSQYAFCVYAIVHEISVGLSTITDKPFLQKSFDNFLAESKSTLCKSLGLTPSDLSRSTFIASPALSGTNAFFIATEIAKQMRTTSGQEPRIKLISPCHYFEFEGIISNSTSSDEADIFTFSTGPIVNPGGINPGVDINRFIKRNIIDKKRTKPATLILDTTTTLYKNLKLSDEAKELVREGKLSILLIESHQKFGLLHTDQAQHGRLFGLCSKNSFAEQFIEGMQQKAQVDFNSHLDMRVGALISSECGETLEEIKGQHFTNGAILRNILRETSLASSTVMSHTDMLTDENEFYFATSTLNSRKEQQIKGIVEPRSSFGHYTTTVSDVVDQLRICANASDNIDCLIKTAQLYLCDNFDQEQQLNMLLENGNAQEELSIEEQIITLAMISNLLANRSDLLTKNPLNLFSALNNLLTHCTLLESRVNFVEAYRFLRNLGKQISHKEQPENNKLFLAALHRLHLSNIPIGPGILSHLRANSNICRAITLLEPISLAQIKLVIESPEKLATVLGTTATPDGHLSSAIDALNRRNVEIKPFLLSHLKANPKLTQAVSLLADILDKRLVYSLIEKPKKLNDFLNRTEKLETCIPLIQKLQKTGVSIRLDGLLELLAHDESQAALSVILANHFPLTEQQINSVVKEKIAQIIIDKQNTLTAENTSALCALGELYEDFQEFLPLLDNDNFCKALLHIHQATDNILSNLKSAPQKFQMAAAHRPVYLKQCSDALKTFYSLKNPKPVDLNQLNKHLDMAKDKYCQDILGKDRTAFSKVLRLTFAGIVNFIAGLSIGIAHYAHYKLTQRIGFFTETNSQKKLGEAHKDLNTILTKSIKP</sequence>
<feature type="transmembrane region" description="Helical" evidence="2">
    <location>
        <begin position="1080"/>
        <end position="1100"/>
    </location>
</feature>
<name>A0A0W0VY16_9GAMM</name>
<gene>
    <name evidence="3" type="ORF">Lmac_2450</name>
</gene>
<dbReference type="PATRIC" id="fig|466.6.peg.2607"/>
<dbReference type="OrthoDB" id="5653824at2"/>
<keyword evidence="4" id="KW-1185">Reference proteome</keyword>
<protein>
    <submittedName>
        <fullName evidence="3">Uncharacterized protein</fullName>
    </submittedName>
</protein>
<keyword evidence="2" id="KW-0472">Membrane</keyword>
<comment type="caution">
    <text evidence="3">The sequence shown here is derived from an EMBL/GenBank/DDBJ whole genome shotgun (WGS) entry which is preliminary data.</text>
</comment>
<feature type="region of interest" description="Disordered" evidence="1">
    <location>
        <begin position="26"/>
        <end position="49"/>
    </location>
</feature>
<accession>A0A0W0VY16</accession>
<organism evidence="3 4">
    <name type="scientific">Legionella maceachernii</name>
    <dbReference type="NCBI Taxonomy" id="466"/>
    <lineage>
        <taxon>Bacteria</taxon>
        <taxon>Pseudomonadati</taxon>
        <taxon>Pseudomonadota</taxon>
        <taxon>Gammaproteobacteria</taxon>
        <taxon>Legionellales</taxon>
        <taxon>Legionellaceae</taxon>
        <taxon>Legionella</taxon>
    </lineage>
</organism>
<keyword evidence="2" id="KW-1133">Transmembrane helix</keyword>
<evidence type="ECO:0000256" key="2">
    <source>
        <dbReference type="SAM" id="Phobius"/>
    </source>
</evidence>
<dbReference type="EMBL" id="LNYL01000048">
    <property type="protein sequence ID" value="KTD24913.1"/>
    <property type="molecule type" value="Genomic_DNA"/>
</dbReference>
<evidence type="ECO:0000313" key="4">
    <source>
        <dbReference type="Proteomes" id="UP000054908"/>
    </source>
</evidence>
<dbReference type="Proteomes" id="UP000054908">
    <property type="component" value="Unassembled WGS sequence"/>
</dbReference>